<keyword evidence="3" id="KW-1185">Reference proteome</keyword>
<dbReference type="Proteomes" id="UP000019666">
    <property type="component" value="Unassembled WGS sequence"/>
</dbReference>
<organism evidence="2 3">
    <name type="scientific">Rubellimicrobium mesophilum DSM 19309</name>
    <dbReference type="NCBI Taxonomy" id="442562"/>
    <lineage>
        <taxon>Bacteria</taxon>
        <taxon>Pseudomonadati</taxon>
        <taxon>Pseudomonadota</taxon>
        <taxon>Alphaproteobacteria</taxon>
        <taxon>Rhodobacterales</taxon>
        <taxon>Roseobacteraceae</taxon>
        <taxon>Rubellimicrobium</taxon>
    </lineage>
</organism>
<dbReference type="AlphaFoldDB" id="A0A017HLZ8"/>
<dbReference type="HOGENOM" id="CLU_1128392_0_0_5"/>
<gene>
    <name evidence="2" type="ORF">Rumeso_03028</name>
</gene>
<feature type="region of interest" description="Disordered" evidence="1">
    <location>
        <begin position="1"/>
        <end position="31"/>
    </location>
</feature>
<reference evidence="2 3" key="1">
    <citation type="submission" date="2013-02" db="EMBL/GenBank/DDBJ databases">
        <authorList>
            <person name="Fiebig A."/>
            <person name="Goeker M."/>
            <person name="Klenk H.-P.P."/>
        </authorList>
    </citation>
    <scope>NUCLEOTIDE SEQUENCE [LARGE SCALE GENOMIC DNA]</scope>
    <source>
        <strain evidence="2 3">DSM 19309</strain>
    </source>
</reference>
<evidence type="ECO:0000256" key="1">
    <source>
        <dbReference type="SAM" id="MobiDB-lite"/>
    </source>
</evidence>
<name>A0A017HLZ8_9RHOB</name>
<proteinExistence type="predicted"/>
<dbReference type="EMBL" id="AOSK01000083">
    <property type="protein sequence ID" value="EYD75381.1"/>
    <property type="molecule type" value="Genomic_DNA"/>
</dbReference>
<accession>A0A017HLZ8</accession>
<evidence type="ECO:0000313" key="3">
    <source>
        <dbReference type="Proteomes" id="UP000019666"/>
    </source>
</evidence>
<dbReference type="STRING" id="442562.Rumeso_03028"/>
<sequence length="246" mass="26481">MSRSSSPAPRLRFAPASKTNLPPARPAFTTKEPTMTSTFASFDIGPSSVQGPWLTWSAQTRGFMLRTGSGKEPFAGFESGVVLDIDTMRTGWQRSDGIAGVPPEWQWNQSLSQFEPRPGEDWKQGFHILCGIGDGQTAIWEQAGASAWNGFLGLVPALRQQPAEGVLPLVKLVGTREARFNKGKATIPLFEVAEWVPRPACLVDSGISTAPSLQRAAAVGQTRTNVAAPARNTGPAYADLDDEIPF</sequence>
<protein>
    <submittedName>
        <fullName evidence="2">Uncharacterized protein</fullName>
    </submittedName>
</protein>
<comment type="caution">
    <text evidence="2">The sequence shown here is derived from an EMBL/GenBank/DDBJ whole genome shotgun (WGS) entry which is preliminary data.</text>
</comment>
<evidence type="ECO:0000313" key="2">
    <source>
        <dbReference type="EMBL" id="EYD75381.1"/>
    </source>
</evidence>